<feature type="repeat" description="WD" evidence="3">
    <location>
        <begin position="8"/>
        <end position="50"/>
    </location>
</feature>
<protein>
    <submittedName>
        <fullName evidence="4 5">Uncharacterized protein</fullName>
    </submittedName>
</protein>
<feature type="repeat" description="WD" evidence="3">
    <location>
        <begin position="291"/>
        <end position="323"/>
    </location>
</feature>
<dbReference type="GO" id="GO:0005737">
    <property type="term" value="C:cytoplasm"/>
    <property type="evidence" value="ECO:0000318"/>
    <property type="project" value="GO_Central"/>
</dbReference>
<dbReference type="Proteomes" id="UP000015101">
    <property type="component" value="Unassembled WGS sequence"/>
</dbReference>
<dbReference type="KEGG" id="hro:HELRODRAFT_131009"/>
<dbReference type="InterPro" id="IPR001680">
    <property type="entry name" value="WD40_rpt"/>
</dbReference>
<dbReference type="EnsemblMetazoa" id="HelroT131009">
    <property type="protein sequence ID" value="HelroP131009"/>
    <property type="gene ID" value="HelroG131009"/>
</dbReference>
<dbReference type="HOGENOM" id="CLU_018663_3_1_1"/>
<dbReference type="STRING" id="6412.T1EHU9"/>
<sequence>KTLYRKNLKGHFGCVNAIEFSKNGGQFIASGGDDRRVLLWDVEKSLNNVSRPVAMREQHHSNIFCLEFDNENKKIISGGNDQLVIAHDIESGRNLDVFFHEDAVYCLAVDPNNSMVFGSACDDGRILIYDIRQPASEDPFVLATSPDPMHSLCFNPVDPRFIVTANSGEGTQLWDIRVPRKPLHKYGSRHLHSGHRTSMSVCFNRLGTHLMALRRQRGPVVFDVADSLPPVQFEGDGYRNFCTMKSCTFAGENDEYVISGSDDFKLYMWKIPTDEKSKGIFEKVTQTHCTLEGHRSIVNQVRYNPQSCLIISSGVEKIVKVWSPLPIGDLKSDECKAEIPRAKFTTLQYIGLVMSDGNLDGDISNALLVTHNYNDRSTEEDSRMLAFFDSLVDRERTSALIESDVD</sequence>
<dbReference type="RefSeq" id="XP_009030387.1">
    <property type="nucleotide sequence ID" value="XM_009032139.1"/>
</dbReference>
<dbReference type="OrthoDB" id="5573735at2759"/>
<dbReference type="GeneID" id="20196149"/>
<proteinExistence type="predicted"/>
<keyword evidence="1 3" id="KW-0853">WD repeat</keyword>
<dbReference type="EMBL" id="KB097700">
    <property type="protein sequence ID" value="ESN91551.1"/>
    <property type="molecule type" value="Genomic_DNA"/>
</dbReference>
<organism evidence="5 6">
    <name type="scientific">Helobdella robusta</name>
    <name type="common">Californian leech</name>
    <dbReference type="NCBI Taxonomy" id="6412"/>
    <lineage>
        <taxon>Eukaryota</taxon>
        <taxon>Metazoa</taxon>
        <taxon>Spiralia</taxon>
        <taxon>Lophotrochozoa</taxon>
        <taxon>Annelida</taxon>
        <taxon>Clitellata</taxon>
        <taxon>Hirudinea</taxon>
        <taxon>Rhynchobdellida</taxon>
        <taxon>Glossiphoniidae</taxon>
        <taxon>Helobdella</taxon>
    </lineage>
</organism>
<keyword evidence="2" id="KW-0677">Repeat</keyword>
<dbReference type="PROSITE" id="PS00678">
    <property type="entry name" value="WD_REPEATS_1"/>
    <property type="match status" value="1"/>
</dbReference>
<evidence type="ECO:0000313" key="6">
    <source>
        <dbReference type="Proteomes" id="UP000015101"/>
    </source>
</evidence>
<keyword evidence="6" id="KW-1185">Reference proteome</keyword>
<dbReference type="OMA" id="SNIFCLC"/>
<dbReference type="Gene3D" id="2.130.10.10">
    <property type="entry name" value="YVTN repeat-like/Quinoprotein amine dehydrogenase"/>
    <property type="match status" value="3"/>
</dbReference>
<dbReference type="SUPFAM" id="SSF50978">
    <property type="entry name" value="WD40 repeat-like"/>
    <property type="match status" value="1"/>
</dbReference>
<dbReference type="Pfam" id="PF00400">
    <property type="entry name" value="WD40"/>
    <property type="match status" value="4"/>
</dbReference>
<evidence type="ECO:0000256" key="2">
    <source>
        <dbReference type="ARBA" id="ARBA00022737"/>
    </source>
</evidence>
<dbReference type="PROSITE" id="PS50082">
    <property type="entry name" value="WD_REPEATS_2"/>
    <property type="match status" value="2"/>
</dbReference>
<dbReference type="SMART" id="SM00320">
    <property type="entry name" value="WD40"/>
    <property type="match status" value="6"/>
</dbReference>
<dbReference type="CTD" id="20196149"/>
<dbReference type="InterPro" id="IPR015943">
    <property type="entry name" value="WD40/YVTN_repeat-like_dom_sf"/>
</dbReference>
<evidence type="ECO:0000313" key="5">
    <source>
        <dbReference type="EnsemblMetazoa" id="HelroP131009"/>
    </source>
</evidence>
<dbReference type="InterPro" id="IPR036322">
    <property type="entry name" value="WD40_repeat_dom_sf"/>
</dbReference>
<dbReference type="PROSITE" id="PS50294">
    <property type="entry name" value="WD_REPEATS_REGION"/>
    <property type="match status" value="2"/>
</dbReference>
<evidence type="ECO:0000313" key="4">
    <source>
        <dbReference type="EMBL" id="ESN91551.1"/>
    </source>
</evidence>
<gene>
    <name evidence="5" type="primary">20196149</name>
    <name evidence="4" type="ORF">HELRODRAFT_131009</name>
</gene>
<dbReference type="InterPro" id="IPR045151">
    <property type="entry name" value="DCAF8"/>
</dbReference>
<dbReference type="GO" id="GO:0080008">
    <property type="term" value="C:Cul4-RING E3 ubiquitin ligase complex"/>
    <property type="evidence" value="ECO:0000318"/>
    <property type="project" value="GO_Central"/>
</dbReference>
<name>T1EHU9_HELRO</name>
<reference evidence="5" key="3">
    <citation type="submission" date="2015-06" db="UniProtKB">
        <authorList>
            <consortium name="EnsemblMetazoa"/>
        </authorList>
    </citation>
    <scope>IDENTIFICATION</scope>
</reference>
<dbReference type="PANTHER" id="PTHR15574">
    <property type="entry name" value="WD REPEAT DOMAIN-CONTAINING FAMILY"/>
    <property type="match status" value="1"/>
</dbReference>
<dbReference type="eggNOG" id="KOG4227">
    <property type="taxonomic scope" value="Eukaryota"/>
</dbReference>
<accession>T1EHU9</accession>
<dbReference type="GO" id="GO:0045717">
    <property type="term" value="P:negative regulation of fatty acid biosynthetic process"/>
    <property type="evidence" value="ECO:0000318"/>
    <property type="project" value="GO_Central"/>
</dbReference>
<reference evidence="4 6" key="2">
    <citation type="journal article" date="2013" name="Nature">
        <title>Insights into bilaterian evolution from three spiralian genomes.</title>
        <authorList>
            <person name="Simakov O."/>
            <person name="Marletaz F."/>
            <person name="Cho S.J."/>
            <person name="Edsinger-Gonzales E."/>
            <person name="Havlak P."/>
            <person name="Hellsten U."/>
            <person name="Kuo D.H."/>
            <person name="Larsson T."/>
            <person name="Lv J."/>
            <person name="Arendt D."/>
            <person name="Savage R."/>
            <person name="Osoegawa K."/>
            <person name="de Jong P."/>
            <person name="Grimwood J."/>
            <person name="Chapman J.A."/>
            <person name="Shapiro H."/>
            <person name="Aerts A."/>
            <person name="Otillar R.P."/>
            <person name="Terry A.Y."/>
            <person name="Boore J.L."/>
            <person name="Grigoriev I.V."/>
            <person name="Lindberg D.R."/>
            <person name="Seaver E.C."/>
            <person name="Weisblat D.A."/>
            <person name="Putnam N.H."/>
            <person name="Rokhsar D.S."/>
        </authorList>
    </citation>
    <scope>NUCLEOTIDE SEQUENCE</scope>
</reference>
<dbReference type="InterPro" id="IPR019775">
    <property type="entry name" value="WD40_repeat_CS"/>
</dbReference>
<reference evidence="6" key="1">
    <citation type="submission" date="2012-12" db="EMBL/GenBank/DDBJ databases">
        <authorList>
            <person name="Hellsten U."/>
            <person name="Grimwood J."/>
            <person name="Chapman J.A."/>
            <person name="Shapiro H."/>
            <person name="Aerts A."/>
            <person name="Otillar R.P."/>
            <person name="Terry A.Y."/>
            <person name="Boore J.L."/>
            <person name="Simakov O."/>
            <person name="Marletaz F."/>
            <person name="Cho S.-J."/>
            <person name="Edsinger-Gonzales E."/>
            <person name="Havlak P."/>
            <person name="Kuo D.-H."/>
            <person name="Larsson T."/>
            <person name="Lv J."/>
            <person name="Arendt D."/>
            <person name="Savage R."/>
            <person name="Osoegawa K."/>
            <person name="de Jong P."/>
            <person name="Lindberg D.R."/>
            <person name="Seaver E.C."/>
            <person name="Weisblat D.A."/>
            <person name="Putnam N.H."/>
            <person name="Grigoriev I.V."/>
            <person name="Rokhsar D.S."/>
        </authorList>
    </citation>
    <scope>NUCLEOTIDE SEQUENCE</scope>
</reference>
<dbReference type="PANTHER" id="PTHR15574:SF43">
    <property type="entry name" value="DDB1- AND CUL4-ASSOCIATED FACTOR 5"/>
    <property type="match status" value="1"/>
</dbReference>
<evidence type="ECO:0000256" key="1">
    <source>
        <dbReference type="ARBA" id="ARBA00022574"/>
    </source>
</evidence>
<dbReference type="EMBL" id="AMQM01002108">
    <property type="status" value="NOT_ANNOTATED_CDS"/>
    <property type="molecule type" value="Genomic_DNA"/>
</dbReference>
<dbReference type="InParanoid" id="T1EHU9"/>
<dbReference type="AlphaFoldDB" id="T1EHU9"/>
<evidence type="ECO:0000256" key="3">
    <source>
        <dbReference type="PROSITE-ProRule" id="PRU00221"/>
    </source>
</evidence>